<reference evidence="6 7" key="1">
    <citation type="journal article" date="2018" name="Sci. Rep.">
        <title>Rhizobium tumorigenes sp. nov., a novel plant tumorigenic bacterium isolated from cane gall tumors on thornless blackberry.</title>
        <authorList>
            <person name="Kuzmanovi N."/>
            <person name="Smalla K."/>
            <person name="Gronow S."/>
            <person name="PuBawska J."/>
        </authorList>
    </citation>
    <scope>NUCLEOTIDE SEQUENCE [LARGE SCALE GENOMIC DNA]</scope>
    <source>
        <strain evidence="6 7">CCBAU 85046</strain>
    </source>
</reference>
<dbReference type="InterPro" id="IPR011034">
    <property type="entry name" value="Formyl_transferase-like_C_sf"/>
</dbReference>
<sequence>MGSTSIGRQSLSSDSLNSFFSRDVVGVARELIGWRFSVDGVGGRIVETEAYRADDEASHCFRGPTERNAAMFGAPAHVYIYRSYGIHWCINFVCLPGSAVLIRALEPEGGIDKMVERRGMTDPYHLCSGPGKLTQALGIDLRLNGCSLAEDPFELSPAAPVPVAEDKRIGITKNVDPLWRFGVVGSRFVSRRFL</sequence>
<accession>A0A2W4EGF1</accession>
<dbReference type="InterPro" id="IPR036995">
    <property type="entry name" value="MPG_sf"/>
</dbReference>
<comment type="similarity">
    <text evidence="1 5">Belongs to the DNA glycosylase MPG family.</text>
</comment>
<organism evidence="6 7">
    <name type="scientific">Rhizobium tubonense</name>
    <dbReference type="NCBI Taxonomy" id="484088"/>
    <lineage>
        <taxon>Bacteria</taxon>
        <taxon>Pseudomonadati</taxon>
        <taxon>Pseudomonadota</taxon>
        <taxon>Alphaproteobacteria</taxon>
        <taxon>Hyphomicrobiales</taxon>
        <taxon>Rhizobiaceae</taxon>
        <taxon>Rhizobium/Agrobacterium group</taxon>
        <taxon>Rhizobium</taxon>
    </lineage>
</organism>
<dbReference type="HAMAP" id="MF_00527">
    <property type="entry name" value="3MGH"/>
    <property type="match status" value="1"/>
</dbReference>
<dbReference type="AlphaFoldDB" id="A0A2W4EGF1"/>
<name>A0A2W4EGF1_9HYPH</name>
<dbReference type="OrthoDB" id="9794313at2"/>
<keyword evidence="2 5" id="KW-0227">DNA damage</keyword>
<dbReference type="SUPFAM" id="SSF50486">
    <property type="entry name" value="FMT C-terminal domain-like"/>
    <property type="match status" value="1"/>
</dbReference>
<comment type="caution">
    <text evidence="6">The sequence shown here is derived from an EMBL/GenBank/DDBJ whole genome shotgun (WGS) entry which is preliminary data.</text>
</comment>
<evidence type="ECO:0000256" key="3">
    <source>
        <dbReference type="ARBA" id="ARBA00022801"/>
    </source>
</evidence>
<dbReference type="CDD" id="cd00540">
    <property type="entry name" value="AAG"/>
    <property type="match status" value="1"/>
</dbReference>
<dbReference type="Gene3D" id="3.10.300.10">
    <property type="entry name" value="Methylpurine-DNA glycosylase (MPG)"/>
    <property type="match status" value="1"/>
</dbReference>
<proteinExistence type="inferred from homology"/>
<dbReference type="PANTHER" id="PTHR10429:SF0">
    <property type="entry name" value="DNA-3-METHYLADENINE GLYCOSYLASE"/>
    <property type="match status" value="1"/>
</dbReference>
<evidence type="ECO:0000313" key="6">
    <source>
        <dbReference type="EMBL" id="PZM10803.1"/>
    </source>
</evidence>
<evidence type="ECO:0000256" key="5">
    <source>
        <dbReference type="HAMAP-Rule" id="MF_00527"/>
    </source>
</evidence>
<dbReference type="NCBIfam" id="TIGR00567">
    <property type="entry name" value="3mg"/>
    <property type="match status" value="1"/>
</dbReference>
<dbReference type="InterPro" id="IPR003180">
    <property type="entry name" value="MPG"/>
</dbReference>
<dbReference type="GO" id="GO:0003677">
    <property type="term" value="F:DNA binding"/>
    <property type="evidence" value="ECO:0007669"/>
    <property type="project" value="InterPro"/>
</dbReference>
<keyword evidence="7" id="KW-1185">Reference proteome</keyword>
<dbReference type="EC" id="3.2.2.-" evidence="5"/>
<dbReference type="GO" id="GO:0006284">
    <property type="term" value="P:base-excision repair"/>
    <property type="evidence" value="ECO:0007669"/>
    <property type="project" value="InterPro"/>
</dbReference>
<keyword evidence="3 5" id="KW-0378">Hydrolase</keyword>
<dbReference type="Pfam" id="PF02245">
    <property type="entry name" value="Pur_DNA_glyco"/>
    <property type="match status" value="1"/>
</dbReference>
<dbReference type="PANTHER" id="PTHR10429">
    <property type="entry name" value="DNA-3-METHYLADENINE GLYCOSYLASE"/>
    <property type="match status" value="1"/>
</dbReference>
<evidence type="ECO:0000313" key="7">
    <source>
        <dbReference type="Proteomes" id="UP000248925"/>
    </source>
</evidence>
<evidence type="ECO:0000256" key="4">
    <source>
        <dbReference type="ARBA" id="ARBA00023204"/>
    </source>
</evidence>
<dbReference type="NCBIfam" id="NF002003">
    <property type="entry name" value="PRK00802.1-3"/>
    <property type="match status" value="1"/>
</dbReference>
<dbReference type="Proteomes" id="UP000248925">
    <property type="component" value="Unassembled WGS sequence"/>
</dbReference>
<dbReference type="EMBL" id="PCDP01000045">
    <property type="protein sequence ID" value="PZM10803.1"/>
    <property type="molecule type" value="Genomic_DNA"/>
</dbReference>
<evidence type="ECO:0000256" key="1">
    <source>
        <dbReference type="ARBA" id="ARBA00009232"/>
    </source>
</evidence>
<gene>
    <name evidence="6" type="ORF">CPY51_22100</name>
</gene>
<keyword evidence="4 5" id="KW-0234">DNA repair</keyword>
<protein>
    <recommendedName>
        <fullName evidence="5">Putative 3-methyladenine DNA glycosylase</fullName>
        <ecNumber evidence="5">3.2.2.-</ecNumber>
    </recommendedName>
</protein>
<dbReference type="GO" id="GO:0003905">
    <property type="term" value="F:alkylbase DNA N-glycosylase activity"/>
    <property type="evidence" value="ECO:0007669"/>
    <property type="project" value="InterPro"/>
</dbReference>
<evidence type="ECO:0000256" key="2">
    <source>
        <dbReference type="ARBA" id="ARBA00022763"/>
    </source>
</evidence>